<keyword evidence="2" id="KW-0732">Signal</keyword>
<sequence length="62" mass="6390">MEIPRVFRFLPIAIVALATTAGTALAQASGGTAIPEPTDGALFAIGLAGLIIGRRVARRKDD</sequence>
<gene>
    <name evidence="3" type="ORF">AQZ52_14615</name>
</gene>
<keyword evidence="1" id="KW-1133">Transmembrane helix</keyword>
<keyword evidence="1" id="KW-0812">Transmembrane</keyword>
<dbReference type="STRING" id="1117702.AQZ52_14615"/>
<keyword evidence="1" id="KW-0472">Membrane</keyword>
<dbReference type="Proteomes" id="UP000058012">
    <property type="component" value="Unassembled WGS sequence"/>
</dbReference>
<feature type="signal peptide" evidence="2">
    <location>
        <begin position="1"/>
        <end position="26"/>
    </location>
</feature>
<accession>A0A124JTE0</accession>
<evidence type="ECO:0000256" key="2">
    <source>
        <dbReference type="SAM" id="SignalP"/>
    </source>
</evidence>
<dbReference type="NCBIfam" id="TIGR02595">
    <property type="entry name" value="PEP_CTERM"/>
    <property type="match status" value="1"/>
</dbReference>
<organism evidence="3 4">
    <name type="scientific">Novosphingobium fuchskuhlense</name>
    <dbReference type="NCBI Taxonomy" id="1117702"/>
    <lineage>
        <taxon>Bacteria</taxon>
        <taxon>Pseudomonadati</taxon>
        <taxon>Pseudomonadota</taxon>
        <taxon>Alphaproteobacteria</taxon>
        <taxon>Sphingomonadales</taxon>
        <taxon>Sphingomonadaceae</taxon>
        <taxon>Novosphingobium</taxon>
    </lineage>
</organism>
<dbReference type="AlphaFoldDB" id="A0A124JTE0"/>
<reference evidence="3 4" key="1">
    <citation type="submission" date="2015-10" db="EMBL/GenBank/DDBJ databases">
        <title>Draft genome sequence of Novosphingobium fuchskuhlense DSM 25065 isolated from a surface water sample of the southwest basin of Lake Grosse Fuchskuhle.</title>
        <authorList>
            <person name="Ruckert C."/>
            <person name="Winkler A."/>
            <person name="Glaeser J."/>
            <person name="Grossart H.-P."/>
            <person name="Kalinowski J."/>
            <person name="Glaeser S."/>
        </authorList>
    </citation>
    <scope>NUCLEOTIDE SEQUENCE [LARGE SCALE GENOMIC DNA]</scope>
    <source>
        <strain evidence="3 4">FNE08-7</strain>
    </source>
</reference>
<dbReference type="EMBL" id="LLZS01000009">
    <property type="protein sequence ID" value="KUR70099.1"/>
    <property type="molecule type" value="Genomic_DNA"/>
</dbReference>
<evidence type="ECO:0000313" key="4">
    <source>
        <dbReference type="Proteomes" id="UP000058012"/>
    </source>
</evidence>
<name>A0A124JTE0_9SPHN</name>
<protein>
    <recommendedName>
        <fullName evidence="5">PEP-CTERM protein-sorting domain-containing protein</fullName>
    </recommendedName>
</protein>
<proteinExistence type="predicted"/>
<feature type="chain" id="PRO_5007174777" description="PEP-CTERM protein-sorting domain-containing protein" evidence="2">
    <location>
        <begin position="27"/>
        <end position="62"/>
    </location>
</feature>
<comment type="caution">
    <text evidence="3">The sequence shown here is derived from an EMBL/GenBank/DDBJ whole genome shotgun (WGS) entry which is preliminary data.</text>
</comment>
<evidence type="ECO:0008006" key="5">
    <source>
        <dbReference type="Google" id="ProtNLM"/>
    </source>
</evidence>
<evidence type="ECO:0000313" key="3">
    <source>
        <dbReference type="EMBL" id="KUR70099.1"/>
    </source>
</evidence>
<evidence type="ECO:0000256" key="1">
    <source>
        <dbReference type="SAM" id="Phobius"/>
    </source>
</evidence>
<feature type="transmembrane region" description="Helical" evidence="1">
    <location>
        <begin position="38"/>
        <end position="57"/>
    </location>
</feature>
<dbReference type="InterPro" id="IPR013424">
    <property type="entry name" value="Ice-binding_C"/>
</dbReference>
<keyword evidence="4" id="KW-1185">Reference proteome</keyword>